<dbReference type="RefSeq" id="WP_147312332.1">
    <property type="nucleotide sequence ID" value="NZ_QTTT01000001.1"/>
</dbReference>
<feature type="chain" id="PRO_5017695305" description="DUF6801 domain-containing protein" evidence="2">
    <location>
        <begin position="34"/>
        <end position="430"/>
    </location>
</feature>
<evidence type="ECO:0000313" key="4">
    <source>
        <dbReference type="EMBL" id="REE97797.1"/>
    </source>
</evidence>
<dbReference type="EMBL" id="QTTT01000001">
    <property type="protein sequence ID" value="REE97797.1"/>
    <property type="molecule type" value="Genomic_DNA"/>
</dbReference>
<keyword evidence="2" id="KW-0732">Signal</keyword>
<reference evidence="4 5" key="1">
    <citation type="submission" date="2018-08" db="EMBL/GenBank/DDBJ databases">
        <title>Sequencing the genomes of 1000 actinobacteria strains.</title>
        <authorList>
            <person name="Klenk H.-P."/>
        </authorList>
    </citation>
    <scope>NUCLEOTIDE SEQUENCE [LARGE SCALE GENOMIC DNA]</scope>
    <source>
        <strain evidence="4 5">DSM 43927</strain>
    </source>
</reference>
<dbReference type="OrthoDB" id="4863392at2"/>
<evidence type="ECO:0000259" key="3">
    <source>
        <dbReference type="Pfam" id="PF20611"/>
    </source>
</evidence>
<dbReference type="Pfam" id="PF20611">
    <property type="entry name" value="DUF6801"/>
    <property type="match status" value="1"/>
</dbReference>
<dbReference type="Proteomes" id="UP000256661">
    <property type="component" value="Unassembled WGS sequence"/>
</dbReference>
<organism evidence="4 5">
    <name type="scientific">Thermomonospora umbrina</name>
    <dbReference type="NCBI Taxonomy" id="111806"/>
    <lineage>
        <taxon>Bacteria</taxon>
        <taxon>Bacillati</taxon>
        <taxon>Actinomycetota</taxon>
        <taxon>Actinomycetes</taxon>
        <taxon>Streptosporangiales</taxon>
        <taxon>Thermomonosporaceae</taxon>
        <taxon>Thermomonospora</taxon>
    </lineage>
</organism>
<dbReference type="InterPro" id="IPR046542">
    <property type="entry name" value="DUF6801"/>
</dbReference>
<name>A0A3D9SQ98_9ACTN</name>
<evidence type="ECO:0000256" key="2">
    <source>
        <dbReference type="SAM" id="SignalP"/>
    </source>
</evidence>
<feature type="region of interest" description="Disordered" evidence="1">
    <location>
        <begin position="211"/>
        <end position="232"/>
    </location>
</feature>
<proteinExistence type="predicted"/>
<protein>
    <recommendedName>
        <fullName evidence="3">DUF6801 domain-containing protein</fullName>
    </recommendedName>
</protein>
<evidence type="ECO:0000313" key="5">
    <source>
        <dbReference type="Proteomes" id="UP000256661"/>
    </source>
</evidence>
<feature type="signal peptide" evidence="2">
    <location>
        <begin position="1"/>
        <end position="33"/>
    </location>
</feature>
<feature type="domain" description="DUF6801" evidence="3">
    <location>
        <begin position="41"/>
        <end position="195"/>
    </location>
</feature>
<accession>A0A3D9SQ98</accession>
<dbReference type="AlphaFoldDB" id="A0A3D9SQ98"/>
<keyword evidence="5" id="KW-1185">Reference proteome</keyword>
<comment type="caution">
    <text evidence="4">The sequence shown here is derived from an EMBL/GenBank/DDBJ whole genome shotgun (WGS) entry which is preliminary data.</text>
</comment>
<gene>
    <name evidence="4" type="ORF">DFJ69_3272</name>
</gene>
<evidence type="ECO:0000256" key="1">
    <source>
        <dbReference type="SAM" id="MobiDB-lite"/>
    </source>
</evidence>
<sequence>MRLKRNTVKSGAFLVAAATVASGVVGSASPASADPVSLSLTYVCDYPLIGTKEMTTTVTADVPDRLRVGAGTGVISMNAAAQILKDTTEGLYTVGADTISGSIVAEGAAYVPSHPRGVRFNTALVMPRQDLPEAGDFQVTATGRLPTIVSTRRGWGRLNVGNLTMRLKVLNAAGQPTALGSELVIKCYQKPGANPHNTLAWIFWGGRKAHHKPDDRTMPTTPPPVYGTDTRTPARRTVDLDYRCDIPGINRFLGPDAPMTVEARMDSPTEVTQRAYTQRSAVGMYVTFRQHSVEGLWSLDEPVKSIEGSLVASTPATFPQVPTNPLNARIKLPIPKQDQPDPPFTGYPEPWTLYGIEGSLPPLVFTQPGDGRIGFGNFTLSFIARNYSGALHPQIHDDPTNPGHLVPVAKATCVLEPHETETTLSQFTIK</sequence>